<evidence type="ECO:0000313" key="7">
    <source>
        <dbReference type="Proteomes" id="UP000317998"/>
    </source>
</evidence>
<dbReference type="GO" id="GO:0005960">
    <property type="term" value="C:glycine cleavage complex"/>
    <property type="evidence" value="ECO:0007669"/>
    <property type="project" value="InterPro"/>
</dbReference>
<comment type="caution">
    <text evidence="6">The sequence shown here is derived from an EMBL/GenBank/DDBJ whole genome shotgun (WGS) entry which is preliminary data.</text>
</comment>
<dbReference type="GO" id="GO:0019464">
    <property type="term" value="P:glycine decarboxylation via glycine cleavage system"/>
    <property type="evidence" value="ECO:0007669"/>
    <property type="project" value="UniProtKB-UniRule"/>
</dbReference>
<dbReference type="AlphaFoldDB" id="A0A542YGW9"/>
<dbReference type="Pfam" id="PF01597">
    <property type="entry name" value="GCV_H"/>
    <property type="match status" value="1"/>
</dbReference>
<protein>
    <recommendedName>
        <fullName evidence="3">Glycine cleavage system H protein</fullName>
    </recommendedName>
</protein>
<dbReference type="Proteomes" id="UP000317998">
    <property type="component" value="Unassembled WGS sequence"/>
</dbReference>
<evidence type="ECO:0000259" key="5">
    <source>
        <dbReference type="PROSITE" id="PS50968"/>
    </source>
</evidence>
<dbReference type="NCBIfam" id="TIGR00527">
    <property type="entry name" value="gcvH"/>
    <property type="match status" value="1"/>
</dbReference>
<gene>
    <name evidence="3" type="primary">gcvH</name>
    <name evidence="6" type="ORF">FB562_0386</name>
</gene>
<dbReference type="HAMAP" id="MF_00272">
    <property type="entry name" value="GcvH"/>
    <property type="match status" value="1"/>
</dbReference>
<dbReference type="OrthoDB" id="9796712at2"/>
<dbReference type="InterPro" id="IPR003016">
    <property type="entry name" value="2-oxoA_DH_lipoyl-BS"/>
</dbReference>
<feature type="domain" description="Lipoyl-binding" evidence="5">
    <location>
        <begin position="23"/>
        <end position="105"/>
    </location>
</feature>
<dbReference type="PROSITE" id="PS00189">
    <property type="entry name" value="LIPOYL"/>
    <property type="match status" value="1"/>
</dbReference>
<comment type="function">
    <text evidence="3">The glycine cleavage system catalyzes the degradation of glycine. The H protein shuttles the methylamine group of glycine from the P protein to the T protein.</text>
</comment>
<dbReference type="PANTHER" id="PTHR11715:SF3">
    <property type="entry name" value="GLYCINE CLEAVAGE SYSTEM H PROTEIN-RELATED"/>
    <property type="match status" value="1"/>
</dbReference>
<dbReference type="InterPro" id="IPR000089">
    <property type="entry name" value="Biotin_lipoyl"/>
</dbReference>
<comment type="cofactor">
    <cofactor evidence="3">
        <name>(R)-lipoate</name>
        <dbReference type="ChEBI" id="CHEBI:83088"/>
    </cofactor>
    <text evidence="3">Binds 1 lipoyl cofactor covalently.</text>
</comment>
<dbReference type="GO" id="GO:0005829">
    <property type="term" value="C:cytosol"/>
    <property type="evidence" value="ECO:0007669"/>
    <property type="project" value="TreeGrafter"/>
</dbReference>
<dbReference type="InterPro" id="IPR002930">
    <property type="entry name" value="GCV_H"/>
</dbReference>
<dbReference type="PROSITE" id="PS50968">
    <property type="entry name" value="BIOTINYL_LIPOYL"/>
    <property type="match status" value="1"/>
</dbReference>
<sequence>MSNTPENVQFTAEHEWARIDGDLLTVGITVYAADKLGEVVYVDLPEAGATVARGAVIAEVESTKSVGEIFAPVDGTIVEVNSAVVDSPELINDSPQGDGWLFTVRVAGDDAIAAAGFMDAEAYAALTEA</sequence>
<accession>A0A542YGW9</accession>
<comment type="similarity">
    <text evidence="1 3">Belongs to the GcvH family.</text>
</comment>
<dbReference type="InterPro" id="IPR033753">
    <property type="entry name" value="GCV_H/Fam206"/>
</dbReference>
<reference evidence="6 7" key="1">
    <citation type="submission" date="2019-06" db="EMBL/GenBank/DDBJ databases">
        <title>Sequencing the genomes of 1000 actinobacteria strains.</title>
        <authorList>
            <person name="Klenk H.-P."/>
        </authorList>
    </citation>
    <scope>NUCLEOTIDE SEQUENCE [LARGE SCALE GENOMIC DNA]</scope>
    <source>
        <strain evidence="6 7">DSM 26477</strain>
    </source>
</reference>
<dbReference type="GO" id="GO:0009249">
    <property type="term" value="P:protein lipoylation"/>
    <property type="evidence" value="ECO:0007669"/>
    <property type="project" value="TreeGrafter"/>
</dbReference>
<keyword evidence="2 3" id="KW-0450">Lipoyl</keyword>
<dbReference type="Gene3D" id="2.40.50.100">
    <property type="match status" value="1"/>
</dbReference>
<dbReference type="SUPFAM" id="SSF51230">
    <property type="entry name" value="Single hybrid motif"/>
    <property type="match status" value="1"/>
</dbReference>
<dbReference type="InterPro" id="IPR017453">
    <property type="entry name" value="GCV_H_sub"/>
</dbReference>
<feature type="modified residue" description="N6-lipoyllysine" evidence="3 4">
    <location>
        <position position="64"/>
    </location>
</feature>
<dbReference type="CDD" id="cd06848">
    <property type="entry name" value="GCS_H"/>
    <property type="match status" value="1"/>
</dbReference>
<keyword evidence="7" id="KW-1185">Reference proteome</keyword>
<organism evidence="6 7">
    <name type="scientific">Homoserinimonas aerilata</name>
    <dbReference type="NCBI Taxonomy" id="1162970"/>
    <lineage>
        <taxon>Bacteria</taxon>
        <taxon>Bacillati</taxon>
        <taxon>Actinomycetota</taxon>
        <taxon>Actinomycetes</taxon>
        <taxon>Micrococcales</taxon>
        <taxon>Microbacteriaceae</taxon>
        <taxon>Homoserinimonas</taxon>
    </lineage>
</organism>
<evidence type="ECO:0000313" key="6">
    <source>
        <dbReference type="EMBL" id="TQL47330.1"/>
    </source>
</evidence>
<evidence type="ECO:0000256" key="4">
    <source>
        <dbReference type="PIRSR" id="PIRSR617453-50"/>
    </source>
</evidence>
<comment type="subunit">
    <text evidence="3">The glycine cleavage system is composed of four proteins: P, T, L and H.</text>
</comment>
<evidence type="ECO:0000256" key="2">
    <source>
        <dbReference type="ARBA" id="ARBA00022823"/>
    </source>
</evidence>
<dbReference type="InterPro" id="IPR011053">
    <property type="entry name" value="Single_hybrid_motif"/>
</dbReference>
<name>A0A542YGW9_9MICO</name>
<dbReference type="EMBL" id="VFOM01000001">
    <property type="protein sequence ID" value="TQL47330.1"/>
    <property type="molecule type" value="Genomic_DNA"/>
</dbReference>
<evidence type="ECO:0000256" key="3">
    <source>
        <dbReference type="HAMAP-Rule" id="MF_00272"/>
    </source>
</evidence>
<evidence type="ECO:0000256" key="1">
    <source>
        <dbReference type="ARBA" id="ARBA00009249"/>
    </source>
</evidence>
<dbReference type="RefSeq" id="WP_141879592.1">
    <property type="nucleotide sequence ID" value="NZ_VFOM01000001.1"/>
</dbReference>
<proteinExistence type="inferred from homology"/>
<dbReference type="NCBIfam" id="NF002270">
    <property type="entry name" value="PRK01202.1"/>
    <property type="match status" value="1"/>
</dbReference>
<dbReference type="PANTHER" id="PTHR11715">
    <property type="entry name" value="GLYCINE CLEAVAGE SYSTEM H PROTEIN"/>
    <property type="match status" value="1"/>
</dbReference>